<accession>A0ACC2PS63</accession>
<proteinExistence type="predicted"/>
<evidence type="ECO:0000313" key="1">
    <source>
        <dbReference type="EMBL" id="KAJ8686361.1"/>
    </source>
</evidence>
<sequence>MQHPWRYFQHTPRRAAEVFIALLQPTPTIYGYVDDVSGDFKPGDLHGAVNEGPQHEESARVPANIKNSDMPRSTRSGLHQGRPWQDDDIVQPRPQENTGDPVKKENSATAARKEERANVRLSSVRTINCRETGPIKGPENFNTESVRKQSVTHTDVSFIMESVSRKNPSPRPRRWLVGAPGGWWPSDIESESSDEETSAQGTSALPLKKRKLWSTSRTPSASSESITRGCEPQSSFLAHGSQQPQEVTPILPHGPSNSEPEPGRIIESLNQSFGSLSTQAVASDNENFLSEGHSAPSSSSSAYGSDVDESEAAMPTARITSRGEGPYRAPPSPARLQPRARNSSPPSVRQRRKTRAERAARNAAWSNSVVPPPAVIEVVNLVTSDEDDSDCSDFQVLASDTVMHFEVQVYRARCMIFEASRHPNDGAALIRYIQAEVTRGRERLRVKKWRHDKKKRGEAQDRQELRQAEEFVNEVANAIEDQEAQPGPSGTAKRKKPAPRRPRKKRAVAAQVPVPEEPMQFVLIEPPRAQEDRDMPALVPTPSAASAENFESQRTVSEVQRSSSPRAAEPTGESAATEAIVLAPSSSGGAGPSRRATSTPLTAVFGIAQALMGTPSTGIMAWTITPSANGTQDFADMDMSRFLEQMPPMLSPMATPGPRMAAAIDNELPPLSIRELTDDNDASLEIPPTPATPEHLRRAHHDCDMPAVHQAEFLSPRPQEGRPSIRMRIRRVSPDASPSSAIQEDDIETAQ</sequence>
<organism evidence="1 2">
    <name type="scientific">Eretmocerus hayati</name>
    <dbReference type="NCBI Taxonomy" id="131215"/>
    <lineage>
        <taxon>Eukaryota</taxon>
        <taxon>Metazoa</taxon>
        <taxon>Ecdysozoa</taxon>
        <taxon>Arthropoda</taxon>
        <taxon>Hexapoda</taxon>
        <taxon>Insecta</taxon>
        <taxon>Pterygota</taxon>
        <taxon>Neoptera</taxon>
        <taxon>Endopterygota</taxon>
        <taxon>Hymenoptera</taxon>
        <taxon>Apocrita</taxon>
        <taxon>Proctotrupomorpha</taxon>
        <taxon>Chalcidoidea</taxon>
        <taxon>Aphelinidae</taxon>
        <taxon>Aphelininae</taxon>
        <taxon>Eretmocerus</taxon>
    </lineage>
</organism>
<reference evidence="1" key="1">
    <citation type="submission" date="2023-04" db="EMBL/GenBank/DDBJ databases">
        <title>A chromosome-level genome assembly of the parasitoid wasp Eretmocerus hayati.</title>
        <authorList>
            <person name="Zhong Y."/>
            <person name="Liu S."/>
            <person name="Liu Y."/>
        </authorList>
    </citation>
    <scope>NUCLEOTIDE SEQUENCE</scope>
    <source>
        <strain evidence="1">ZJU_SS_LIU_2023</strain>
    </source>
</reference>
<gene>
    <name evidence="1" type="ORF">QAD02_022155</name>
</gene>
<dbReference type="Proteomes" id="UP001239111">
    <property type="component" value="Chromosome 1"/>
</dbReference>
<dbReference type="EMBL" id="CM056741">
    <property type="protein sequence ID" value="KAJ8686361.1"/>
    <property type="molecule type" value="Genomic_DNA"/>
</dbReference>
<comment type="caution">
    <text evidence="1">The sequence shown here is derived from an EMBL/GenBank/DDBJ whole genome shotgun (WGS) entry which is preliminary data.</text>
</comment>
<name>A0ACC2PS63_9HYME</name>
<evidence type="ECO:0000313" key="2">
    <source>
        <dbReference type="Proteomes" id="UP001239111"/>
    </source>
</evidence>
<keyword evidence="2" id="KW-1185">Reference proteome</keyword>
<protein>
    <submittedName>
        <fullName evidence="1">Uncharacterized protein</fullName>
    </submittedName>
</protein>